<evidence type="ECO:0000256" key="3">
    <source>
        <dbReference type="ARBA" id="ARBA00022723"/>
    </source>
</evidence>
<evidence type="ECO:0000256" key="4">
    <source>
        <dbReference type="ARBA" id="ARBA00023015"/>
    </source>
</evidence>
<dbReference type="AlphaFoldDB" id="A0A161XZ78"/>
<dbReference type="GO" id="GO:0043565">
    <property type="term" value="F:sequence-specific DNA binding"/>
    <property type="evidence" value="ECO:0007669"/>
    <property type="project" value="TreeGrafter"/>
</dbReference>
<dbReference type="Gene3D" id="3.50.30.50">
    <property type="entry name" value="Putative cyclase"/>
    <property type="match status" value="1"/>
</dbReference>
<evidence type="ECO:0000313" key="11">
    <source>
        <dbReference type="EMBL" id="KZL82452.1"/>
    </source>
</evidence>
<keyword evidence="4" id="KW-0805">Transcription regulation</keyword>
<dbReference type="GO" id="GO:0004061">
    <property type="term" value="F:arylformamidase activity"/>
    <property type="evidence" value="ECO:0007669"/>
    <property type="project" value="InterPro"/>
</dbReference>
<feature type="region of interest" description="Disordered" evidence="8">
    <location>
        <begin position="589"/>
        <end position="610"/>
    </location>
</feature>
<evidence type="ECO:0000259" key="10">
    <source>
        <dbReference type="PROSITE" id="PS50048"/>
    </source>
</evidence>
<accession>A0A161XZ78</accession>
<evidence type="ECO:0000256" key="1">
    <source>
        <dbReference type="ARBA" id="ARBA00004123"/>
    </source>
</evidence>
<dbReference type="SUPFAM" id="SSF102198">
    <property type="entry name" value="Putative cyclase"/>
    <property type="match status" value="1"/>
</dbReference>
<dbReference type="GO" id="GO:0006351">
    <property type="term" value="P:DNA-templated transcription"/>
    <property type="evidence" value="ECO:0007669"/>
    <property type="project" value="InterPro"/>
</dbReference>
<dbReference type="SMART" id="SM00906">
    <property type="entry name" value="Fungal_trans"/>
    <property type="match status" value="1"/>
</dbReference>
<keyword evidence="9" id="KW-1133">Transmembrane helix</keyword>
<comment type="caution">
    <text evidence="11">The sequence shown here is derived from an EMBL/GenBank/DDBJ whole genome shotgun (WGS) entry which is preliminary data.</text>
</comment>
<keyword evidence="7" id="KW-0539">Nucleus</keyword>
<dbReference type="InterPro" id="IPR037175">
    <property type="entry name" value="KFase_sf"/>
</dbReference>
<feature type="compositionally biased region" description="Basic residues" evidence="8">
    <location>
        <begin position="378"/>
        <end position="391"/>
    </location>
</feature>
<dbReference type="InterPro" id="IPR001138">
    <property type="entry name" value="Zn2Cys6_DnaBD"/>
</dbReference>
<dbReference type="STRING" id="1573173.A0A161XZ78"/>
<keyword evidence="9" id="KW-0812">Transmembrane</keyword>
<dbReference type="PANTHER" id="PTHR47540:SF3">
    <property type="entry name" value="ZN(II)2CYS6 TRANSCRIPTION FACTOR (EUROFUNG)"/>
    <property type="match status" value="1"/>
</dbReference>
<dbReference type="InterPro" id="IPR036864">
    <property type="entry name" value="Zn2-C6_fun-type_DNA-bd_sf"/>
</dbReference>
<dbReference type="Proteomes" id="UP000076584">
    <property type="component" value="Unassembled WGS sequence"/>
</dbReference>
<evidence type="ECO:0000256" key="6">
    <source>
        <dbReference type="ARBA" id="ARBA00023163"/>
    </source>
</evidence>
<feature type="region of interest" description="Disordered" evidence="8">
    <location>
        <begin position="336"/>
        <end position="483"/>
    </location>
</feature>
<dbReference type="GO" id="GO:0005634">
    <property type="term" value="C:nucleus"/>
    <property type="evidence" value="ECO:0007669"/>
    <property type="project" value="UniProtKB-SubCell"/>
</dbReference>
<dbReference type="InterPro" id="IPR051711">
    <property type="entry name" value="Stress_Response_Reg"/>
</dbReference>
<comment type="similarity">
    <text evidence="2">Belongs to the Cyclase 1 superfamily.</text>
</comment>
<dbReference type="Gene3D" id="4.10.240.10">
    <property type="entry name" value="Zn(2)-C6 fungal-type DNA-binding domain"/>
    <property type="match status" value="1"/>
</dbReference>
<feature type="domain" description="Zn(2)-C6 fungal-type" evidence="10">
    <location>
        <begin position="487"/>
        <end position="516"/>
    </location>
</feature>
<keyword evidence="12" id="KW-1185">Reference proteome</keyword>
<dbReference type="PROSITE" id="PS50048">
    <property type="entry name" value="ZN2_CY6_FUNGAL_2"/>
    <property type="match status" value="1"/>
</dbReference>
<feature type="region of interest" description="Disordered" evidence="8">
    <location>
        <begin position="1"/>
        <end position="25"/>
    </location>
</feature>
<evidence type="ECO:0000256" key="9">
    <source>
        <dbReference type="SAM" id="Phobius"/>
    </source>
</evidence>
<dbReference type="GO" id="GO:0008270">
    <property type="term" value="F:zinc ion binding"/>
    <property type="evidence" value="ECO:0007669"/>
    <property type="project" value="InterPro"/>
</dbReference>
<feature type="compositionally biased region" description="Low complexity" evidence="8">
    <location>
        <begin position="363"/>
        <end position="375"/>
    </location>
</feature>
<keyword evidence="5" id="KW-0238">DNA-binding</keyword>
<dbReference type="PROSITE" id="PS00463">
    <property type="entry name" value="ZN2_CY6_FUNGAL_1"/>
    <property type="match status" value="1"/>
</dbReference>
<protein>
    <submittedName>
        <fullName evidence="11">Fungal specific transcription factor domain-containing protein</fullName>
    </submittedName>
</protein>
<dbReference type="Pfam" id="PF00172">
    <property type="entry name" value="Zn_clus"/>
    <property type="match status" value="1"/>
</dbReference>
<dbReference type="SMART" id="SM00066">
    <property type="entry name" value="GAL4"/>
    <property type="match status" value="1"/>
</dbReference>
<sequence>LSLVMPSSDTHPRPPFSSLPLDPNGPPGNAWGLYGKDDRLGALNLLTPAVVAAAAASEIRTGDRVSLDWSLNNPSQPSFGRAPFESKLVNRAHPSGDKRTVNDDILHFNTQCSSQWDGFRHYGYQKAKRYYNNTTQDDLENPEIIGIDAWVEKGGIVGRGVLLDYAGFCARNSIPLDAFASSDVSLRHLQQIAAEQNITFRPGDILFIRSGFTAGYNAKNDAAQKAVAARSSPDFLGVEPTKDVLRWIWDTGFAAVAGDAPSFERAPIAGPHTAVGGVWKGEVWEDEMQGGGLLHQWLLGGWGLPIGEMFDLEALSAKCQELGRWTFFWPSTAFPPSPRRRQMDLDTDDVDSGVGIGTGSSGNGNANANVSVNGIHHPSVRRYSHSHHKGGPNHGHSLTRSQNNGSHVSGNGNPTPDGNGTGNNHSNHHADNGSVNNSIGSNSNGNLQQHQQLASPPLTHQSNPTPLTESGRRRRHRDKERVRVTRACDRCKKRKIRCTGIQPCELCIRTESHCTYNASYARGRQPPVATREDVARMDLDGLDVSVSDPNAAATTGDDSLMGSIVVDVSEPVGTDQQDETIMNDTNLAIGSVGPGTAEPPSRASPEPTQTDLQGHYVGPSSGVSFLLRVQKRLHQAVSFSQASSIFTFGDAPLPDFDPSGAFCVLLSKEEASTLLKRYFDFAVPTHRFLHRPTVEGWLEEFYSTMGAMKSQEDAPARRALLFMVFAQAQEYMGTTHSRENADASARYFLAADHQLSKERGAVRLTSVQARLCQCFWLLSQSRINHCWSLFGTAGHLALAIGLNRNRHADPAGGYNYIELECRRRTFWCAYSLDNYLSAALGRPRTFHDEDIDQELPSCSEDADLHADHITPRMGRGQSLMLAPVAHVKLSRIVSMILRDLYSIRPSSFSNRCVLAAKYSQNLKHWRAEMSQFLDDGVNTALLIPIFQRQRNVLNLAYWHAMILTHRPFLLSNFARLQRNGKARRRSVPHKDQTEESVHACLDAAMHVVDTVNDLIQAGQLFRAFWFTSYFAFSAVVILYVYTIQQRTAPAETWQAYFNAASRCQSQLASLADNESTLAARYCLVLEELRTEALRQTERLQHAEITHQNGGPHSRTNVVTGNEEVQGQPENHHLTSLNFPEVGHTEEFVGFDASPSSSLADMTSWGQFDSMVTISGISTLQPPF</sequence>
<evidence type="ECO:0000256" key="5">
    <source>
        <dbReference type="ARBA" id="ARBA00023125"/>
    </source>
</evidence>
<keyword evidence="9" id="KW-0472">Membrane</keyword>
<feature type="non-terminal residue" evidence="11">
    <location>
        <position position="1"/>
    </location>
</feature>
<dbReference type="GO" id="GO:0019441">
    <property type="term" value="P:L-tryptophan catabolic process to kynurenine"/>
    <property type="evidence" value="ECO:0007669"/>
    <property type="project" value="InterPro"/>
</dbReference>
<feature type="transmembrane region" description="Helical" evidence="9">
    <location>
        <begin position="1023"/>
        <end position="1041"/>
    </location>
</feature>
<dbReference type="CDD" id="cd12148">
    <property type="entry name" value="fungal_TF_MHR"/>
    <property type="match status" value="1"/>
</dbReference>
<evidence type="ECO:0000256" key="2">
    <source>
        <dbReference type="ARBA" id="ARBA00007865"/>
    </source>
</evidence>
<organism evidence="11 12">
    <name type="scientific">Colletotrichum incanum</name>
    <name type="common">Soybean anthracnose fungus</name>
    <dbReference type="NCBI Taxonomy" id="1573173"/>
    <lineage>
        <taxon>Eukaryota</taxon>
        <taxon>Fungi</taxon>
        <taxon>Dikarya</taxon>
        <taxon>Ascomycota</taxon>
        <taxon>Pezizomycotina</taxon>
        <taxon>Sordariomycetes</taxon>
        <taxon>Hypocreomycetidae</taxon>
        <taxon>Glomerellales</taxon>
        <taxon>Glomerellaceae</taxon>
        <taxon>Colletotrichum</taxon>
        <taxon>Colletotrichum spaethianum species complex</taxon>
    </lineage>
</organism>
<dbReference type="GO" id="GO:0045944">
    <property type="term" value="P:positive regulation of transcription by RNA polymerase II"/>
    <property type="evidence" value="ECO:0007669"/>
    <property type="project" value="TreeGrafter"/>
</dbReference>
<feature type="compositionally biased region" description="Polar residues" evidence="8">
    <location>
        <begin position="447"/>
        <end position="468"/>
    </location>
</feature>
<reference evidence="11 12" key="1">
    <citation type="submission" date="2015-06" db="EMBL/GenBank/DDBJ databases">
        <title>Survival trade-offs in plant roots during colonization by closely related pathogenic and mutualistic fungi.</title>
        <authorList>
            <person name="Hacquard S."/>
            <person name="Kracher B."/>
            <person name="Hiruma K."/>
            <person name="Weinman A."/>
            <person name="Muench P."/>
            <person name="Garrido Oter R."/>
            <person name="Ver Loren van Themaat E."/>
            <person name="Dallerey J.-F."/>
            <person name="Damm U."/>
            <person name="Henrissat B."/>
            <person name="Lespinet O."/>
            <person name="Thon M."/>
            <person name="Kemen E."/>
            <person name="McHardy A.C."/>
            <person name="Schulze-Lefert P."/>
            <person name="O'Connell R.J."/>
        </authorList>
    </citation>
    <scope>NUCLEOTIDE SEQUENCE [LARGE SCALE GENOMIC DNA]</scope>
    <source>
        <strain evidence="11 12">MAFF 238704</strain>
    </source>
</reference>
<proteinExistence type="inferred from homology"/>
<dbReference type="InterPro" id="IPR007325">
    <property type="entry name" value="KFase/CYL"/>
</dbReference>
<gene>
    <name evidence="11" type="ORF">CI238_03154</name>
</gene>
<dbReference type="EMBL" id="LFIW01001383">
    <property type="protein sequence ID" value="KZL82452.1"/>
    <property type="molecule type" value="Genomic_DNA"/>
</dbReference>
<dbReference type="CDD" id="cd00067">
    <property type="entry name" value="GAL4"/>
    <property type="match status" value="1"/>
</dbReference>
<dbReference type="PANTHER" id="PTHR47540">
    <property type="entry name" value="THIAMINE REPRESSIBLE GENES REGULATORY PROTEIN THI5"/>
    <property type="match status" value="1"/>
</dbReference>
<dbReference type="InterPro" id="IPR007219">
    <property type="entry name" value="XnlR_reg_dom"/>
</dbReference>
<dbReference type="Pfam" id="PF04082">
    <property type="entry name" value="Fungal_trans"/>
    <property type="match status" value="1"/>
</dbReference>
<feature type="compositionally biased region" description="Polar residues" evidence="8">
    <location>
        <begin position="396"/>
        <end position="409"/>
    </location>
</feature>
<name>A0A161XZ78_COLIC</name>
<dbReference type="SUPFAM" id="SSF57701">
    <property type="entry name" value="Zn2/Cys6 DNA-binding domain"/>
    <property type="match status" value="1"/>
</dbReference>
<comment type="subcellular location">
    <subcellularLocation>
        <location evidence="1">Nucleus</location>
    </subcellularLocation>
</comment>
<evidence type="ECO:0000256" key="8">
    <source>
        <dbReference type="SAM" id="MobiDB-lite"/>
    </source>
</evidence>
<feature type="compositionally biased region" description="Low complexity" evidence="8">
    <location>
        <begin position="432"/>
        <end position="446"/>
    </location>
</feature>
<feature type="compositionally biased region" description="Low complexity" evidence="8">
    <location>
        <begin position="410"/>
        <end position="425"/>
    </location>
</feature>
<dbReference type="Pfam" id="PF04199">
    <property type="entry name" value="Cyclase"/>
    <property type="match status" value="1"/>
</dbReference>
<evidence type="ECO:0000313" key="12">
    <source>
        <dbReference type="Proteomes" id="UP000076584"/>
    </source>
</evidence>
<keyword evidence="6" id="KW-0804">Transcription</keyword>
<dbReference type="GO" id="GO:0000981">
    <property type="term" value="F:DNA-binding transcription factor activity, RNA polymerase II-specific"/>
    <property type="evidence" value="ECO:0007669"/>
    <property type="project" value="InterPro"/>
</dbReference>
<evidence type="ECO:0000256" key="7">
    <source>
        <dbReference type="ARBA" id="ARBA00023242"/>
    </source>
</evidence>
<keyword evidence="3" id="KW-0479">Metal-binding</keyword>